<keyword evidence="3" id="KW-0238">DNA-binding</keyword>
<dbReference type="PANTHER" id="PTHR30204">
    <property type="entry name" value="REDOX-CYCLING DRUG-SENSING TRANSCRIPTIONAL ACTIVATOR SOXR"/>
    <property type="match status" value="1"/>
</dbReference>
<accession>A0A0D0ST11</accession>
<dbReference type="CDD" id="cd01105">
    <property type="entry name" value="HTH_GlnR-like"/>
    <property type="match status" value="1"/>
</dbReference>
<dbReference type="EMBL" id="QXRZ01000001">
    <property type="protein sequence ID" value="RIL44980.1"/>
    <property type="molecule type" value="Genomic_DNA"/>
</dbReference>
<reference evidence="5 6" key="1">
    <citation type="journal article" date="2016" name="Front. Microbiol.">
        <title>Comprehensive Phylogenetic Analysis of Bovine Non-aureus Staphylococci Species Based on Whole-Genome Sequencing.</title>
        <authorList>
            <person name="Naushad S."/>
            <person name="Barkema H.W."/>
            <person name="Luby C."/>
            <person name="Condas L.A."/>
            <person name="Nobrega D.B."/>
            <person name="Carson D.A."/>
            <person name="De Buck J."/>
        </authorList>
    </citation>
    <scope>NUCLEOTIDE SEQUENCE [LARGE SCALE GENOMIC DNA]</scope>
    <source>
        <strain evidence="5 6">SNUC 1388</strain>
    </source>
</reference>
<protein>
    <submittedName>
        <fullName evidence="5">MerR family transcriptional regulator</fullName>
    </submittedName>
</protein>
<evidence type="ECO:0000256" key="2">
    <source>
        <dbReference type="ARBA" id="ARBA00023015"/>
    </source>
</evidence>
<dbReference type="GO" id="GO:0003677">
    <property type="term" value="F:DNA binding"/>
    <property type="evidence" value="ECO:0007669"/>
    <property type="project" value="UniProtKB-KW"/>
</dbReference>
<comment type="caution">
    <text evidence="5">The sequence shown here is derived from an EMBL/GenBank/DDBJ whole genome shotgun (WGS) entry which is preliminary data.</text>
</comment>
<organism evidence="5 6">
    <name type="scientific">Staphylococcus gallinarum</name>
    <dbReference type="NCBI Taxonomy" id="1293"/>
    <lineage>
        <taxon>Bacteria</taxon>
        <taxon>Bacillati</taxon>
        <taxon>Bacillota</taxon>
        <taxon>Bacilli</taxon>
        <taxon>Bacillales</taxon>
        <taxon>Staphylococcaceae</taxon>
        <taxon>Staphylococcus</taxon>
    </lineage>
</organism>
<evidence type="ECO:0000256" key="1">
    <source>
        <dbReference type="ARBA" id="ARBA00022491"/>
    </source>
</evidence>
<name>A0A0D0ST11_STAGA</name>
<evidence type="ECO:0000313" key="6">
    <source>
        <dbReference type="Proteomes" id="UP000283576"/>
    </source>
</evidence>
<dbReference type="InterPro" id="IPR047057">
    <property type="entry name" value="MerR_fam"/>
</dbReference>
<proteinExistence type="predicted"/>
<dbReference type="GO" id="GO:0003700">
    <property type="term" value="F:DNA-binding transcription factor activity"/>
    <property type="evidence" value="ECO:0007669"/>
    <property type="project" value="InterPro"/>
</dbReference>
<dbReference type="InterPro" id="IPR009061">
    <property type="entry name" value="DNA-bd_dom_put_sf"/>
</dbReference>
<evidence type="ECO:0000313" key="5">
    <source>
        <dbReference type="EMBL" id="RIL44980.1"/>
    </source>
</evidence>
<evidence type="ECO:0000256" key="4">
    <source>
        <dbReference type="ARBA" id="ARBA00023163"/>
    </source>
</evidence>
<dbReference type="OrthoDB" id="9806513at2"/>
<dbReference type="AlphaFoldDB" id="A0A0D0ST11"/>
<evidence type="ECO:0000256" key="3">
    <source>
        <dbReference type="ARBA" id="ARBA00023125"/>
    </source>
</evidence>
<dbReference type="Pfam" id="PF13411">
    <property type="entry name" value="MerR_1"/>
    <property type="match status" value="1"/>
</dbReference>
<sequence length="112" mass="13134">MPVFSMSVVTKLSELTARQIRYYETHELIKPQRTEGNKRLFSLNDLERLLEIKSLIEKGFNIKGIKQIIHDDQAHLSDEEQETRKQMIVDATQKPQREAIPINRGDLSRFIK</sequence>
<gene>
    <name evidence="5" type="ORF">BUZ01_01365</name>
</gene>
<dbReference type="SUPFAM" id="SSF46955">
    <property type="entry name" value="Putative DNA-binding domain"/>
    <property type="match status" value="1"/>
</dbReference>
<dbReference type="Gene3D" id="1.10.1660.10">
    <property type="match status" value="1"/>
</dbReference>
<dbReference type="Proteomes" id="UP000283576">
    <property type="component" value="Unassembled WGS sequence"/>
</dbReference>
<keyword evidence="2" id="KW-0805">Transcription regulation</keyword>
<keyword evidence="4" id="KW-0804">Transcription</keyword>
<keyword evidence="1" id="KW-0678">Repressor</keyword>
<dbReference type="InterPro" id="IPR000551">
    <property type="entry name" value="MerR-type_HTH_dom"/>
</dbReference>
<dbReference type="SMART" id="SM00422">
    <property type="entry name" value="HTH_MERR"/>
    <property type="match status" value="1"/>
</dbReference>
<dbReference type="PANTHER" id="PTHR30204:SF65">
    <property type="entry name" value="HTH-TYPE TRANSCRIPTIONAL REGULATOR TNRA"/>
    <property type="match status" value="1"/>
</dbReference>
<dbReference type="PROSITE" id="PS50937">
    <property type="entry name" value="HTH_MERR_2"/>
    <property type="match status" value="1"/>
</dbReference>